<dbReference type="SUPFAM" id="SSF53474">
    <property type="entry name" value="alpha/beta-Hydrolases"/>
    <property type="match status" value="1"/>
</dbReference>
<dbReference type="Proteomes" id="UP000831290">
    <property type="component" value="Chromosome"/>
</dbReference>
<proteinExistence type="predicted"/>
<organism evidence="1 2">
    <name type="scientific">Abyssalbus ytuae</name>
    <dbReference type="NCBI Taxonomy" id="2926907"/>
    <lineage>
        <taxon>Bacteria</taxon>
        <taxon>Pseudomonadati</taxon>
        <taxon>Bacteroidota</taxon>
        <taxon>Flavobacteriia</taxon>
        <taxon>Flavobacteriales</taxon>
        <taxon>Flavobacteriaceae</taxon>
        <taxon>Abyssalbus</taxon>
    </lineage>
</organism>
<accession>A0A9E6ZKW1</accession>
<sequence>MKNPPFIVTVLFLLFIMKNGFAQKEISIEKGSGVFTISGGSGHESDSVDVYYYLPGKFQKHSKILIVVPGSGRNGDSYRDSWVEASEKYNVLILSPSYDESKYPYGDYHLGGTVKDLNIADCVTFDNTSNNVFLDEEKLAFTINLNKKTWIYNDFDRLFEMAVEATGSSQKSYDMFGHSAGGQILHRFVLFSPASKANTILASNAGSYTLPDLELTIPFGLKNSGFTKKDLKHSFKKNLVLFIGELDNENEKGGLLLRSATTDKYGIHRLARAQSFYHASNAIAKKINAKVNWKLQLVPKVGHNQRKMAVSAAEYLYGKHMRGEASGLETP</sequence>
<gene>
    <name evidence="1" type="ORF">MQE35_09425</name>
</gene>
<dbReference type="RefSeq" id="WP_255841104.1">
    <property type="nucleotide sequence ID" value="NZ_CP094358.1"/>
</dbReference>
<protein>
    <recommendedName>
        <fullName evidence="3">Alpha/beta hydrolase</fullName>
    </recommendedName>
</protein>
<dbReference type="KEGG" id="fbm:MQE35_09425"/>
<keyword evidence="2" id="KW-1185">Reference proteome</keyword>
<evidence type="ECO:0000313" key="2">
    <source>
        <dbReference type="Proteomes" id="UP000831290"/>
    </source>
</evidence>
<evidence type="ECO:0008006" key="3">
    <source>
        <dbReference type="Google" id="ProtNLM"/>
    </source>
</evidence>
<dbReference type="AlphaFoldDB" id="A0A9E6ZKW1"/>
<evidence type="ECO:0000313" key="1">
    <source>
        <dbReference type="EMBL" id="UOB15960.1"/>
    </source>
</evidence>
<reference evidence="1" key="1">
    <citation type="submission" date="2022-03" db="EMBL/GenBank/DDBJ databases">
        <title>Description of Abyssus ytuae gen. nov., sp. nov., a novel member of the family Flavobacteriaceae isolated from the sediment of Mariana Trench.</title>
        <authorList>
            <person name="Zhang J."/>
            <person name="Xu X."/>
        </authorList>
    </citation>
    <scope>NUCLEOTIDE SEQUENCE</scope>
    <source>
        <strain evidence="1">MT3330</strain>
    </source>
</reference>
<name>A0A9E6ZKW1_9FLAO</name>
<dbReference type="EMBL" id="CP094358">
    <property type="protein sequence ID" value="UOB15960.1"/>
    <property type="molecule type" value="Genomic_DNA"/>
</dbReference>
<dbReference type="InterPro" id="IPR029058">
    <property type="entry name" value="AB_hydrolase_fold"/>
</dbReference>
<dbReference type="Gene3D" id="3.40.50.1820">
    <property type="entry name" value="alpha/beta hydrolase"/>
    <property type="match status" value="1"/>
</dbReference>